<feature type="compositionally biased region" description="Basic and acidic residues" evidence="1">
    <location>
        <begin position="206"/>
        <end position="223"/>
    </location>
</feature>
<proteinExistence type="predicted"/>
<gene>
    <name evidence="2" type="ORF">M6B38_234495</name>
</gene>
<feature type="compositionally biased region" description="Basic residues" evidence="1">
    <location>
        <begin position="189"/>
        <end position="205"/>
    </location>
</feature>
<comment type="caution">
    <text evidence="2">The sequence shown here is derived from an EMBL/GenBank/DDBJ whole genome shotgun (WGS) entry which is preliminary data.</text>
</comment>
<dbReference type="AlphaFoldDB" id="A0AAX6DPH5"/>
<keyword evidence="2" id="KW-0418">Kinase</keyword>
<feature type="compositionally biased region" description="Low complexity" evidence="1">
    <location>
        <begin position="7"/>
        <end position="29"/>
    </location>
</feature>
<feature type="compositionally biased region" description="Basic residues" evidence="1">
    <location>
        <begin position="135"/>
        <end position="145"/>
    </location>
</feature>
<reference evidence="2" key="2">
    <citation type="submission" date="2023-04" db="EMBL/GenBank/DDBJ databases">
        <authorList>
            <person name="Bruccoleri R.E."/>
            <person name="Oakeley E.J."/>
            <person name="Faust A.-M."/>
            <person name="Dessus-Babus S."/>
            <person name="Altorfer M."/>
            <person name="Burckhardt D."/>
            <person name="Oertli M."/>
            <person name="Naumann U."/>
            <person name="Petersen F."/>
            <person name="Wong J."/>
        </authorList>
    </citation>
    <scope>NUCLEOTIDE SEQUENCE</scope>
    <source>
        <strain evidence="2">GSM-AAB239-AS_SAM_17_03QT</strain>
        <tissue evidence="2">Leaf</tissue>
    </source>
</reference>
<feature type="compositionally biased region" description="Basic residues" evidence="1">
    <location>
        <begin position="237"/>
        <end position="253"/>
    </location>
</feature>
<protein>
    <submittedName>
        <fullName evidence="2">CBL-interacting serine/threonine-protein kinase 12-like</fullName>
    </submittedName>
</protein>
<feature type="compositionally biased region" description="Basic and acidic residues" evidence="1">
    <location>
        <begin position="260"/>
        <end position="269"/>
    </location>
</feature>
<accession>A0AAX6DPH5</accession>
<feature type="compositionally biased region" description="Low complexity" evidence="1">
    <location>
        <begin position="146"/>
        <end position="163"/>
    </location>
</feature>
<feature type="compositionally biased region" description="Polar residues" evidence="1">
    <location>
        <begin position="30"/>
        <end position="42"/>
    </location>
</feature>
<feature type="compositionally biased region" description="Pro residues" evidence="1">
    <location>
        <begin position="110"/>
        <end position="119"/>
    </location>
</feature>
<evidence type="ECO:0000256" key="1">
    <source>
        <dbReference type="SAM" id="MobiDB-lite"/>
    </source>
</evidence>
<dbReference type="GO" id="GO:0016301">
    <property type="term" value="F:kinase activity"/>
    <property type="evidence" value="ECO:0007669"/>
    <property type="project" value="UniProtKB-KW"/>
</dbReference>
<keyword evidence="3" id="KW-1185">Reference proteome</keyword>
<name>A0AAX6DPH5_IRIPA</name>
<feature type="compositionally biased region" description="Basic residues" evidence="1">
    <location>
        <begin position="164"/>
        <end position="176"/>
    </location>
</feature>
<feature type="compositionally biased region" description="Basic and acidic residues" evidence="1">
    <location>
        <begin position="68"/>
        <end position="86"/>
    </location>
</feature>
<sequence length="513" mass="55819">MSIYRHSTPPNSLISSSSSSSSNTATSSNGELQLINNNNMRTSSSSSSSSSPAPPRALRGRQAPRPRNLREGVPRPQLPHEGDGRHQSPRQGQDPPVRAHPPDQARDLHPPPPPPPQHRPPLRGHGHQVQDLLRHGVRPRRRALRQGRQGPPQGGPRQEVLPAARRRRLLLPRPRRLPQGPQAGEPPPRRQRRPQGLRLRPQRRRRPDEPGHPLPHLLRDPGLRRSGGALAEGLRRGQGRHLVLRGHTLRAHGRLPPLPRPERDGHVQEDLQGGVPLPALVLPRPPPPAQAAARHQPPDEDHHGGDHGEQVVQEGLPPGQVLRGERPPLQLRRHRHAAASGVGCWFGVRVRSGELLVFAVVSEDRSEGGTGAAAEAGELERVRHHIVLVRVRPLGAVRGEGGGEEVRVRRVGGEDNPEAGGDCEGGPVLRAEEGLQLEPRGDQGRGEGPAGGHCGGVRADAFARGGGGEEEVRGQRGVRGVLRSGAQAQAAEPHVWLCCRRRRCQCRFRYGVD</sequence>
<feature type="compositionally biased region" description="Basic and acidic residues" evidence="1">
    <location>
        <begin position="100"/>
        <end position="109"/>
    </location>
</feature>
<feature type="region of interest" description="Disordered" evidence="1">
    <location>
        <begin position="437"/>
        <end position="476"/>
    </location>
</feature>
<feature type="compositionally biased region" description="Basic and acidic residues" evidence="1">
    <location>
        <begin position="296"/>
        <end position="309"/>
    </location>
</feature>
<feature type="region of interest" description="Disordered" evidence="1">
    <location>
        <begin position="1"/>
        <end position="271"/>
    </location>
</feature>
<feature type="compositionally biased region" description="Gly residues" evidence="1">
    <location>
        <begin position="446"/>
        <end position="455"/>
    </location>
</feature>
<feature type="region of interest" description="Disordered" evidence="1">
    <location>
        <begin position="283"/>
        <end position="324"/>
    </location>
</feature>
<dbReference type="EMBL" id="JANAVB010042818">
    <property type="protein sequence ID" value="KAJ6793693.1"/>
    <property type="molecule type" value="Genomic_DNA"/>
</dbReference>
<reference evidence="2" key="1">
    <citation type="journal article" date="2023" name="GigaByte">
        <title>Genome assembly of the bearded iris, Iris pallida Lam.</title>
        <authorList>
            <person name="Bruccoleri R.E."/>
            <person name="Oakeley E.J."/>
            <person name="Faust A.M.E."/>
            <person name="Altorfer M."/>
            <person name="Dessus-Babus S."/>
            <person name="Burckhardt D."/>
            <person name="Oertli M."/>
            <person name="Naumann U."/>
            <person name="Petersen F."/>
            <person name="Wong J."/>
        </authorList>
    </citation>
    <scope>NUCLEOTIDE SEQUENCE</scope>
    <source>
        <strain evidence="2">GSM-AAB239-AS_SAM_17_03QT</strain>
    </source>
</reference>
<evidence type="ECO:0000313" key="2">
    <source>
        <dbReference type="EMBL" id="KAJ6793693.1"/>
    </source>
</evidence>
<evidence type="ECO:0000313" key="3">
    <source>
        <dbReference type="Proteomes" id="UP001140949"/>
    </source>
</evidence>
<keyword evidence="2" id="KW-0808">Transferase</keyword>
<organism evidence="2 3">
    <name type="scientific">Iris pallida</name>
    <name type="common">Sweet iris</name>
    <dbReference type="NCBI Taxonomy" id="29817"/>
    <lineage>
        <taxon>Eukaryota</taxon>
        <taxon>Viridiplantae</taxon>
        <taxon>Streptophyta</taxon>
        <taxon>Embryophyta</taxon>
        <taxon>Tracheophyta</taxon>
        <taxon>Spermatophyta</taxon>
        <taxon>Magnoliopsida</taxon>
        <taxon>Liliopsida</taxon>
        <taxon>Asparagales</taxon>
        <taxon>Iridaceae</taxon>
        <taxon>Iridoideae</taxon>
        <taxon>Irideae</taxon>
        <taxon>Iris</taxon>
    </lineage>
</organism>
<dbReference type="Proteomes" id="UP001140949">
    <property type="component" value="Unassembled WGS sequence"/>
</dbReference>